<dbReference type="EMBL" id="CP011371">
    <property type="protein sequence ID" value="AKJ27827.1"/>
    <property type="molecule type" value="Genomic_DNA"/>
</dbReference>
<feature type="transmembrane region" description="Helical" evidence="8">
    <location>
        <begin position="214"/>
        <end position="237"/>
    </location>
</feature>
<dbReference type="GO" id="GO:0009279">
    <property type="term" value="C:cell outer membrane"/>
    <property type="evidence" value="ECO:0007669"/>
    <property type="project" value="UniProtKB-SubCell"/>
</dbReference>
<evidence type="ECO:0000256" key="1">
    <source>
        <dbReference type="ARBA" id="ARBA00004459"/>
    </source>
</evidence>
<dbReference type="PROSITE" id="PS51257">
    <property type="entry name" value="PROKAR_LIPOPROTEIN"/>
    <property type="match status" value="1"/>
</dbReference>
<dbReference type="RefSeq" id="WP_047193828.1">
    <property type="nucleotide sequence ID" value="NZ_CP011371.1"/>
</dbReference>
<dbReference type="OrthoDB" id="115186at2"/>
<comment type="similarity">
    <text evidence="2 8">Belongs to the YscJ lipoprotein family.</text>
</comment>
<keyword evidence="7 8" id="KW-0449">Lipoprotein</keyword>
<sequence length="263" mass="27581">MNRPNRRYAHQAVAVLVMAAALVGCKQEVHSKLTERDANDMLAVLLEAGIDAEKSSPDGKTWNIAVEKDSLGGALSVLRSHGLPSQQHANLGEMFKKDGLISTPTEERVRFIHGVSQELAETLSNIDGVVTARVHVVLPNNDPLAEQVKPSSASVFIKHRVDANVGTLVPAVKNLVLRSVEGLSYENVNVTMVAANAAPPRLLTPAGGDAQRPAGWMLGALVAGLLAALGGAALAVFKLRPAWLPAGLRRGAAQPAVATGSTP</sequence>
<reference evidence="10 11" key="1">
    <citation type="submission" date="2015-05" db="EMBL/GenBank/DDBJ databases">
        <authorList>
            <person name="Tang B."/>
            <person name="Yu Y."/>
        </authorList>
    </citation>
    <scope>NUCLEOTIDE SEQUENCE [LARGE SCALE GENOMIC DNA]</scope>
    <source>
        <strain evidence="10 11">DSM 7029</strain>
    </source>
</reference>
<evidence type="ECO:0000256" key="7">
    <source>
        <dbReference type="ARBA" id="ARBA00023288"/>
    </source>
</evidence>
<evidence type="ECO:0000313" key="10">
    <source>
        <dbReference type="EMBL" id="AKJ27827.1"/>
    </source>
</evidence>
<evidence type="ECO:0000259" key="9">
    <source>
        <dbReference type="Pfam" id="PF01514"/>
    </source>
</evidence>
<dbReference type="AlphaFoldDB" id="A0A0G3BEW1"/>
<dbReference type="PRINTS" id="PR01338">
    <property type="entry name" value="TYPE3OMKPROT"/>
</dbReference>
<evidence type="ECO:0000313" key="11">
    <source>
        <dbReference type="Proteomes" id="UP000035352"/>
    </source>
</evidence>
<keyword evidence="8" id="KW-1133">Transmembrane helix</keyword>
<dbReference type="STRING" id="413882.AAW51_1136"/>
<dbReference type="NCBIfam" id="TIGR02544">
    <property type="entry name" value="III_secr_YscJ"/>
    <property type="match status" value="1"/>
</dbReference>
<dbReference type="InterPro" id="IPR003282">
    <property type="entry name" value="T3SS_SctJ"/>
</dbReference>
<dbReference type="Proteomes" id="UP000035352">
    <property type="component" value="Chromosome"/>
</dbReference>
<dbReference type="Pfam" id="PF01514">
    <property type="entry name" value="YscJ_FliF"/>
    <property type="match status" value="1"/>
</dbReference>
<accession>A0A0G3BEW1</accession>
<evidence type="ECO:0000256" key="2">
    <source>
        <dbReference type="ARBA" id="ARBA00009509"/>
    </source>
</evidence>
<gene>
    <name evidence="10" type="primary">yscJ</name>
    <name evidence="10" type="ORF">AAW51_1136</name>
</gene>
<evidence type="ECO:0000256" key="3">
    <source>
        <dbReference type="ARBA" id="ARBA00022729"/>
    </source>
</evidence>
<dbReference type="PANTHER" id="PTHR30046:SF2">
    <property type="entry name" value="YOP PROTEINS TRANSLOCATION LIPOPROTEIN J"/>
    <property type="match status" value="1"/>
</dbReference>
<dbReference type="PATRIC" id="fig|413882.6.peg.1198"/>
<keyword evidence="5 8" id="KW-0564">Palmitate</keyword>
<comment type="subcellular location">
    <subcellularLocation>
        <location evidence="1">Cell outer membrane</location>
        <topology evidence="1">Lipid-anchor</topology>
    </subcellularLocation>
</comment>
<dbReference type="InterPro" id="IPR045851">
    <property type="entry name" value="AMP-bd_C_sf"/>
</dbReference>
<dbReference type="PANTHER" id="PTHR30046">
    <property type="entry name" value="FLAGELLAR M-RING PROTEIN"/>
    <property type="match status" value="1"/>
</dbReference>
<evidence type="ECO:0000256" key="4">
    <source>
        <dbReference type="ARBA" id="ARBA00023136"/>
    </source>
</evidence>
<keyword evidence="3 8" id="KW-0732">Signal</keyword>
<dbReference type="Gene3D" id="3.30.70.1530">
    <property type="entry name" value="Hypothetical protein rpa1041"/>
    <property type="match status" value="1"/>
</dbReference>
<dbReference type="GO" id="GO:0009306">
    <property type="term" value="P:protein secretion"/>
    <property type="evidence" value="ECO:0007669"/>
    <property type="project" value="InterPro"/>
</dbReference>
<organism evidence="10 11">
    <name type="scientific">Caldimonas brevitalea</name>
    <dbReference type="NCBI Taxonomy" id="413882"/>
    <lineage>
        <taxon>Bacteria</taxon>
        <taxon>Pseudomonadati</taxon>
        <taxon>Pseudomonadota</taxon>
        <taxon>Betaproteobacteria</taxon>
        <taxon>Burkholderiales</taxon>
        <taxon>Sphaerotilaceae</taxon>
        <taxon>Caldimonas</taxon>
    </lineage>
</organism>
<keyword evidence="11" id="KW-1185">Reference proteome</keyword>
<proteinExistence type="inferred from homology"/>
<dbReference type="InterPro" id="IPR006182">
    <property type="entry name" value="FliF_N_dom"/>
</dbReference>
<dbReference type="InterPro" id="IPR043427">
    <property type="entry name" value="YscJ/FliF"/>
</dbReference>
<keyword evidence="4 8" id="KW-0472">Membrane</keyword>
<keyword evidence="6 8" id="KW-0998">Cell outer membrane</keyword>
<evidence type="ECO:0000256" key="6">
    <source>
        <dbReference type="ARBA" id="ARBA00023237"/>
    </source>
</evidence>
<feature type="domain" description="Flagellar M-ring N-terminal" evidence="9">
    <location>
        <begin position="29"/>
        <end position="192"/>
    </location>
</feature>
<protein>
    <recommendedName>
        <fullName evidence="8">Lipoprotein</fullName>
    </recommendedName>
</protein>
<dbReference type="Gene3D" id="3.30.300.30">
    <property type="match status" value="1"/>
</dbReference>
<evidence type="ECO:0000256" key="5">
    <source>
        <dbReference type="ARBA" id="ARBA00023139"/>
    </source>
</evidence>
<keyword evidence="8" id="KW-0812">Transmembrane</keyword>
<evidence type="ECO:0000256" key="8">
    <source>
        <dbReference type="RuleBase" id="RU364102"/>
    </source>
</evidence>
<dbReference type="KEGG" id="pbh:AAW51_1136"/>
<name>A0A0G3BEW1_9BURK</name>